<dbReference type="Proteomes" id="UP000019384">
    <property type="component" value="Unassembled WGS sequence"/>
</dbReference>
<evidence type="ECO:0000256" key="1">
    <source>
        <dbReference type="ARBA" id="ARBA00022723"/>
    </source>
</evidence>
<reference evidence="7" key="2">
    <citation type="submission" date="2014-02" db="EMBL/GenBank/DDBJ databases">
        <title>Complete DNA sequence of /Kuraishia capsulata/ illustrates novel genomic features among budding yeasts (/Saccharomycotina/).</title>
        <authorList>
            <person name="Morales L."/>
            <person name="Noel B."/>
            <person name="Porcel B."/>
            <person name="Marcet-Houben M."/>
            <person name="Hullo M-F."/>
            <person name="Sacerdot C."/>
            <person name="Tekaia F."/>
            <person name="Leh-Louis V."/>
            <person name="Despons L."/>
            <person name="Khanna V."/>
            <person name="Aury J-M."/>
            <person name="Barbe V."/>
            <person name="Couloux A."/>
            <person name="Labadie K."/>
            <person name="Pelletier E."/>
            <person name="Souciet J-L."/>
            <person name="Boekhout T."/>
            <person name="Gabaldon T."/>
            <person name="Wincker P."/>
            <person name="Dujon B."/>
        </authorList>
    </citation>
    <scope>NUCLEOTIDE SEQUENCE</scope>
    <source>
        <strain evidence="7">CBS 1993</strain>
    </source>
</reference>
<feature type="region of interest" description="Disordered" evidence="5">
    <location>
        <begin position="397"/>
        <end position="438"/>
    </location>
</feature>
<dbReference type="HOGENOM" id="CLU_023948_0_0_1"/>
<keyword evidence="2 4" id="KW-0863">Zinc-finger</keyword>
<dbReference type="GO" id="GO:1901987">
    <property type="term" value="P:regulation of cell cycle phase transition"/>
    <property type="evidence" value="ECO:0007669"/>
    <property type="project" value="TreeGrafter"/>
</dbReference>
<dbReference type="InterPro" id="IPR036420">
    <property type="entry name" value="BRCT_dom_sf"/>
</dbReference>
<dbReference type="Pfam" id="PF08630">
    <property type="entry name" value="Dfp1_Him1_M"/>
    <property type="match status" value="1"/>
</dbReference>
<protein>
    <recommendedName>
        <fullName evidence="6">DBF4-type domain-containing protein</fullName>
    </recommendedName>
</protein>
<keyword evidence="1" id="KW-0479">Metal-binding</keyword>
<dbReference type="GeneID" id="34521000"/>
<evidence type="ECO:0000313" key="8">
    <source>
        <dbReference type="Proteomes" id="UP000019384"/>
    </source>
</evidence>
<dbReference type="GO" id="GO:0043539">
    <property type="term" value="F:protein serine/threonine kinase activator activity"/>
    <property type="evidence" value="ECO:0007669"/>
    <property type="project" value="TreeGrafter"/>
</dbReference>
<feature type="compositionally biased region" description="Polar residues" evidence="5">
    <location>
        <begin position="23"/>
        <end position="32"/>
    </location>
</feature>
<dbReference type="InterPro" id="IPR051590">
    <property type="entry name" value="Replication_Regulatory_Kinase"/>
</dbReference>
<dbReference type="SMART" id="SM00586">
    <property type="entry name" value="ZnF_DBF"/>
    <property type="match status" value="1"/>
</dbReference>
<accession>W6MM48</accession>
<dbReference type="GO" id="GO:0003676">
    <property type="term" value="F:nucleic acid binding"/>
    <property type="evidence" value="ECO:0007669"/>
    <property type="project" value="InterPro"/>
</dbReference>
<dbReference type="InterPro" id="IPR013939">
    <property type="entry name" value="Regulatory_Dfp1/Him1"/>
</dbReference>
<evidence type="ECO:0000256" key="4">
    <source>
        <dbReference type="PROSITE-ProRule" id="PRU00600"/>
    </source>
</evidence>
<dbReference type="GO" id="GO:0008270">
    <property type="term" value="F:zinc ion binding"/>
    <property type="evidence" value="ECO:0007669"/>
    <property type="project" value="UniProtKB-KW"/>
</dbReference>
<dbReference type="GO" id="GO:0031431">
    <property type="term" value="C:Dbf4-dependent protein kinase complex"/>
    <property type="evidence" value="ECO:0007669"/>
    <property type="project" value="TreeGrafter"/>
</dbReference>
<dbReference type="Gene3D" id="3.40.50.10190">
    <property type="entry name" value="BRCT domain"/>
    <property type="match status" value="1"/>
</dbReference>
<evidence type="ECO:0000256" key="5">
    <source>
        <dbReference type="SAM" id="MobiDB-lite"/>
    </source>
</evidence>
<dbReference type="GO" id="GO:0010571">
    <property type="term" value="P:positive regulation of nuclear cell cycle DNA replication"/>
    <property type="evidence" value="ECO:0007669"/>
    <property type="project" value="TreeGrafter"/>
</dbReference>
<sequence length="507" mass="57651">MDKPQQTRPISANSVASRMPLKDSTNTTTLAKSRQKRSLLDQRAEDFSRSNKKVEPRKVATNMSEWRAEWRKILPQSLVYFENDENTETQIKERNAAKQALEALGARTALFFSDKVTLFITRRQFEKNKTYPPGDPFRLASSSGHLKVWTYDKVFRFMKDLGEPDRLADSKKLSSLLQQEKLYGPTDRDPTAKRDDVRYFTGYYVYVYDLKQQYRPIIVKEWALKDADETYPRLHRSTNGRSLFVSDGPKAHLNAEARRRKRLAYFRQNAEFRESLVACSALPGLFKDAETRREYKLEWDELNCSPPSAPVDTASRLVPRLPRMNSNLASNANSGMKFNNAFGEIEASGVVQQSVSTVATNGGGVGNGLGPTKAFTSRRVLNDKKKVVSFDPIVPAKRAVDDGPQTPPKQTIAEMANPPKTPNNNAPRDEDTPNKSLKRMKIEQAVKAERRRDVCTAGYCENCRVKYDDFEDHVYEPVHRDFAVNDYNFADIDDLIAKIQAARDLGL</sequence>
<dbReference type="PANTHER" id="PTHR15375">
    <property type="entry name" value="ACTIVATOR OF S-PHASE KINASE-RELATED"/>
    <property type="match status" value="1"/>
</dbReference>
<evidence type="ECO:0000256" key="3">
    <source>
        <dbReference type="ARBA" id="ARBA00022833"/>
    </source>
</evidence>
<dbReference type="InterPro" id="IPR006572">
    <property type="entry name" value="Znf_DBF"/>
</dbReference>
<dbReference type="AlphaFoldDB" id="W6MM48"/>
<dbReference type="PANTHER" id="PTHR15375:SF26">
    <property type="entry name" value="PROTEIN CHIFFON"/>
    <property type="match status" value="1"/>
</dbReference>
<proteinExistence type="predicted"/>
<dbReference type="Gene3D" id="6.10.250.3410">
    <property type="entry name" value="DBF zinc finger"/>
    <property type="match status" value="1"/>
</dbReference>
<dbReference type="STRING" id="1382522.W6MM48"/>
<dbReference type="Pfam" id="PF07535">
    <property type="entry name" value="zf-DBF"/>
    <property type="match status" value="1"/>
</dbReference>
<organism evidence="7 8">
    <name type="scientific">Kuraishia capsulata CBS 1993</name>
    <dbReference type="NCBI Taxonomy" id="1382522"/>
    <lineage>
        <taxon>Eukaryota</taxon>
        <taxon>Fungi</taxon>
        <taxon>Dikarya</taxon>
        <taxon>Ascomycota</taxon>
        <taxon>Saccharomycotina</taxon>
        <taxon>Pichiomycetes</taxon>
        <taxon>Pichiales</taxon>
        <taxon>Pichiaceae</taxon>
        <taxon>Kuraishia</taxon>
    </lineage>
</organism>
<reference evidence="7" key="1">
    <citation type="submission" date="2013-12" db="EMBL/GenBank/DDBJ databases">
        <authorList>
            <person name="Genoscope - CEA"/>
        </authorList>
    </citation>
    <scope>NUCLEOTIDE SEQUENCE</scope>
    <source>
        <strain evidence="7">CBS 1993</strain>
    </source>
</reference>
<feature type="region of interest" description="Disordered" evidence="5">
    <location>
        <begin position="1"/>
        <end position="56"/>
    </location>
</feature>
<dbReference type="Pfam" id="PF22437">
    <property type="entry name" value="DBF4_BRCT"/>
    <property type="match status" value="1"/>
</dbReference>
<evidence type="ECO:0000313" key="7">
    <source>
        <dbReference type="EMBL" id="CDK27619.1"/>
    </source>
</evidence>
<feature type="compositionally biased region" description="Basic and acidic residues" evidence="5">
    <location>
        <begin position="38"/>
        <end position="56"/>
    </location>
</feature>
<evidence type="ECO:0000256" key="2">
    <source>
        <dbReference type="ARBA" id="ARBA00022771"/>
    </source>
</evidence>
<evidence type="ECO:0000259" key="6">
    <source>
        <dbReference type="PROSITE" id="PS51265"/>
    </source>
</evidence>
<feature type="compositionally biased region" description="Low complexity" evidence="5">
    <location>
        <begin position="416"/>
        <end position="426"/>
    </location>
</feature>
<dbReference type="RefSeq" id="XP_022459612.1">
    <property type="nucleotide sequence ID" value="XM_022602028.1"/>
</dbReference>
<dbReference type="InterPro" id="IPR055116">
    <property type="entry name" value="DBF4_BRCT"/>
</dbReference>
<dbReference type="PROSITE" id="PS51265">
    <property type="entry name" value="ZF_DBF4"/>
    <property type="match status" value="1"/>
</dbReference>
<dbReference type="FunFam" id="6.10.250.3410:FF:000001">
    <property type="entry name" value="Protein DBF4 homolog A"/>
    <property type="match status" value="1"/>
</dbReference>
<name>W6MM48_9ASCO</name>
<dbReference type="OrthoDB" id="21380at2759"/>
<dbReference type="EMBL" id="HG793128">
    <property type="protein sequence ID" value="CDK27619.1"/>
    <property type="molecule type" value="Genomic_DNA"/>
</dbReference>
<feature type="compositionally biased region" description="Polar residues" evidence="5">
    <location>
        <begin position="1"/>
        <end position="16"/>
    </location>
</feature>
<dbReference type="InterPro" id="IPR038545">
    <property type="entry name" value="Znf_DBF_sf"/>
</dbReference>
<gene>
    <name evidence="7" type="ORF">KUCA_T00003598001</name>
</gene>
<keyword evidence="8" id="KW-1185">Reference proteome</keyword>
<feature type="domain" description="DBF4-type" evidence="6">
    <location>
        <begin position="453"/>
        <end position="502"/>
    </location>
</feature>
<keyword evidence="3" id="KW-0862">Zinc</keyword>